<dbReference type="PANTHER" id="PTHR43163">
    <property type="entry name" value="DIPEPTIDE TRANSPORT SYSTEM PERMEASE PROTEIN DPPB-RELATED"/>
    <property type="match status" value="1"/>
</dbReference>
<keyword evidence="8 9" id="KW-0472">Membrane</keyword>
<comment type="similarity">
    <text evidence="9">Belongs to the binding-protein-dependent transport system permease family.</text>
</comment>
<dbReference type="RefSeq" id="WP_095087546.1">
    <property type="nucleotide sequence ID" value="NZ_BMDM01000002.1"/>
</dbReference>
<keyword evidence="7" id="KW-0406">Ion transport</keyword>
<dbReference type="KEGG" id="sste:SAMEA4384403_1092"/>
<reference evidence="11 12" key="1">
    <citation type="submission" date="2017-06" db="EMBL/GenBank/DDBJ databases">
        <authorList>
            <consortium name="Pathogen Informatics"/>
        </authorList>
    </citation>
    <scope>NUCLEOTIDE SEQUENCE [LARGE SCALE GENOMIC DNA]</scope>
    <source>
        <strain evidence="11 12">NCTC13839</strain>
    </source>
</reference>
<dbReference type="PROSITE" id="PS50928">
    <property type="entry name" value="ABC_TM1"/>
    <property type="match status" value="1"/>
</dbReference>
<comment type="subcellular location">
    <subcellularLocation>
        <location evidence="1 9">Cell membrane</location>
        <topology evidence="1 9">Multi-pass membrane protein</topology>
    </subcellularLocation>
</comment>
<dbReference type="InterPro" id="IPR050036">
    <property type="entry name" value="CntB"/>
</dbReference>
<evidence type="ECO:0000259" key="10">
    <source>
        <dbReference type="PROSITE" id="PS50928"/>
    </source>
</evidence>
<protein>
    <submittedName>
        <fullName evidence="11">Oligopeptide transport system permease protein</fullName>
    </submittedName>
</protein>
<evidence type="ECO:0000256" key="5">
    <source>
        <dbReference type="ARBA" id="ARBA00022692"/>
    </source>
</evidence>
<gene>
    <name evidence="11" type="primary">gsiC</name>
    <name evidence="11" type="ORF">SAMEA4384403_01092</name>
</gene>
<dbReference type="InterPro" id="IPR000515">
    <property type="entry name" value="MetI-like"/>
</dbReference>
<dbReference type="AlphaFoldDB" id="A0A239Z2C6"/>
<keyword evidence="2 9" id="KW-0813">Transport</keyword>
<feature type="transmembrane region" description="Helical" evidence="9">
    <location>
        <begin position="105"/>
        <end position="126"/>
    </location>
</feature>
<evidence type="ECO:0000313" key="11">
    <source>
        <dbReference type="EMBL" id="SNV65147.1"/>
    </source>
</evidence>
<dbReference type="GO" id="GO:0055085">
    <property type="term" value="P:transmembrane transport"/>
    <property type="evidence" value="ECO:0007669"/>
    <property type="project" value="InterPro"/>
</dbReference>
<feature type="transmembrane region" description="Helical" evidence="9">
    <location>
        <begin position="173"/>
        <end position="193"/>
    </location>
</feature>
<keyword evidence="7" id="KW-0921">Nickel transport</keyword>
<name>A0A239Z2C6_9STAP</name>
<evidence type="ECO:0000256" key="1">
    <source>
        <dbReference type="ARBA" id="ARBA00004651"/>
    </source>
</evidence>
<sequence>MTLYIMKRLALMLPMLLIISFLTFVLTHLSKEDPAVIILHAKEVPTITDQLLVETRVKYGLDQPFLMQYWHWLTDALQFNFGHSYVTDESVGDRILPAFWNTLKLTLVSSIFIIILSVILGVFTAIYRGTFFDRSIRIIAFILTAIPSYLMASIFIIFISVKLNILPTSGLTSAMSYVLPVTVIVIGYVGIYFRNVRSSMIHQLNQDYVLYARASGIKQKHIIMHVLRNAMQVAISIFCMSIPIILGGTVVIENIFAWPGLGQLSVKAILERDFPFIQAYVLIISVLFVLFNTLADVINAYLNPKLRGGS</sequence>
<keyword evidence="5 9" id="KW-0812">Transmembrane</keyword>
<evidence type="ECO:0000256" key="4">
    <source>
        <dbReference type="ARBA" id="ARBA00022596"/>
    </source>
</evidence>
<dbReference type="GO" id="GO:0015675">
    <property type="term" value="P:nickel cation transport"/>
    <property type="evidence" value="ECO:0007669"/>
    <property type="project" value="UniProtKB-KW"/>
</dbReference>
<dbReference type="InterPro" id="IPR045621">
    <property type="entry name" value="BPD_transp_1_N"/>
</dbReference>
<proteinExistence type="inferred from homology"/>
<evidence type="ECO:0000256" key="2">
    <source>
        <dbReference type="ARBA" id="ARBA00022448"/>
    </source>
</evidence>
<keyword evidence="3" id="KW-1003">Cell membrane</keyword>
<dbReference type="OrthoDB" id="9773683at2"/>
<dbReference type="Pfam" id="PF00528">
    <property type="entry name" value="BPD_transp_1"/>
    <property type="match status" value="1"/>
</dbReference>
<dbReference type="Proteomes" id="UP000242084">
    <property type="component" value="Chromosome 1"/>
</dbReference>
<keyword evidence="6 9" id="KW-1133">Transmembrane helix</keyword>
<evidence type="ECO:0000256" key="9">
    <source>
        <dbReference type="RuleBase" id="RU363032"/>
    </source>
</evidence>
<dbReference type="EMBL" id="LT906462">
    <property type="protein sequence ID" value="SNV65147.1"/>
    <property type="molecule type" value="Genomic_DNA"/>
</dbReference>
<dbReference type="Pfam" id="PF19300">
    <property type="entry name" value="BPD_transp_1_N"/>
    <property type="match status" value="1"/>
</dbReference>
<keyword evidence="4" id="KW-0533">Nickel</keyword>
<feature type="domain" description="ABC transmembrane type-1" evidence="10">
    <location>
        <begin position="99"/>
        <end position="295"/>
    </location>
</feature>
<dbReference type="NCBIfam" id="NF045469">
    <property type="entry name" value="Opp1B"/>
    <property type="match status" value="1"/>
</dbReference>
<evidence type="ECO:0000313" key="12">
    <source>
        <dbReference type="Proteomes" id="UP000242084"/>
    </source>
</evidence>
<dbReference type="InterPro" id="IPR035906">
    <property type="entry name" value="MetI-like_sf"/>
</dbReference>
<evidence type="ECO:0000256" key="3">
    <source>
        <dbReference type="ARBA" id="ARBA00022475"/>
    </source>
</evidence>
<keyword evidence="12" id="KW-1185">Reference proteome</keyword>
<evidence type="ECO:0000256" key="6">
    <source>
        <dbReference type="ARBA" id="ARBA00022989"/>
    </source>
</evidence>
<dbReference type="SUPFAM" id="SSF161098">
    <property type="entry name" value="MetI-like"/>
    <property type="match status" value="1"/>
</dbReference>
<feature type="transmembrane region" description="Helical" evidence="9">
    <location>
        <begin position="138"/>
        <end position="161"/>
    </location>
</feature>
<feature type="transmembrane region" description="Helical" evidence="9">
    <location>
        <begin position="277"/>
        <end position="302"/>
    </location>
</feature>
<evidence type="ECO:0000256" key="7">
    <source>
        <dbReference type="ARBA" id="ARBA00023112"/>
    </source>
</evidence>
<dbReference type="PANTHER" id="PTHR43163:SF6">
    <property type="entry name" value="DIPEPTIDE TRANSPORT SYSTEM PERMEASE PROTEIN DPPB-RELATED"/>
    <property type="match status" value="1"/>
</dbReference>
<dbReference type="GO" id="GO:0005886">
    <property type="term" value="C:plasma membrane"/>
    <property type="evidence" value="ECO:0007669"/>
    <property type="project" value="UniProtKB-SubCell"/>
</dbReference>
<dbReference type="Gene3D" id="1.10.3720.10">
    <property type="entry name" value="MetI-like"/>
    <property type="match status" value="1"/>
</dbReference>
<dbReference type="CDD" id="cd06261">
    <property type="entry name" value="TM_PBP2"/>
    <property type="match status" value="1"/>
</dbReference>
<evidence type="ECO:0000256" key="8">
    <source>
        <dbReference type="ARBA" id="ARBA00023136"/>
    </source>
</evidence>
<accession>A0A239Z2C6</accession>
<feature type="transmembrane region" description="Helical" evidence="9">
    <location>
        <begin position="9"/>
        <end position="29"/>
    </location>
</feature>
<feature type="transmembrane region" description="Helical" evidence="9">
    <location>
        <begin position="233"/>
        <end position="257"/>
    </location>
</feature>
<organism evidence="11 12">
    <name type="scientific">Mammaliicoccus stepanovicii</name>
    <dbReference type="NCBI Taxonomy" id="643214"/>
    <lineage>
        <taxon>Bacteria</taxon>
        <taxon>Bacillati</taxon>
        <taxon>Bacillota</taxon>
        <taxon>Bacilli</taxon>
        <taxon>Bacillales</taxon>
        <taxon>Staphylococcaceae</taxon>
        <taxon>Mammaliicoccus</taxon>
    </lineage>
</organism>